<accession>A0ABU9FHX8</accession>
<comment type="caution">
    <text evidence="1">The sequence shown here is derived from an EMBL/GenBank/DDBJ whole genome shotgun (WGS) entry which is preliminary data.</text>
</comment>
<dbReference type="RefSeq" id="WP_006587808.1">
    <property type="nucleotide sequence ID" value="NZ_CATOUV010000001.1"/>
</dbReference>
<sequence length="45" mass="5168">MTYYSKTILYKTSRRVDYYNKQSEPLQTGSVSADVLANLGIVFVF</sequence>
<evidence type="ECO:0000313" key="2">
    <source>
        <dbReference type="Proteomes" id="UP001385848"/>
    </source>
</evidence>
<protein>
    <submittedName>
        <fullName evidence="1">Uncharacterized protein</fullName>
    </submittedName>
</protein>
<dbReference type="Proteomes" id="UP001385848">
    <property type="component" value="Unassembled WGS sequence"/>
</dbReference>
<proteinExistence type="predicted"/>
<reference evidence="1 2" key="1">
    <citation type="submission" date="2024-04" db="EMBL/GenBank/DDBJ databases">
        <title>Three lactobacilli isolated from voided urine samples from females with type 2 diabetes.</title>
        <authorList>
            <person name="Kula A."/>
            <person name="Stegman N."/>
            <person name="Putonti C."/>
        </authorList>
    </citation>
    <scope>NUCLEOTIDE SEQUENCE [LARGE SCALE GENOMIC DNA]</scope>
    <source>
        <strain evidence="1 2">1855</strain>
    </source>
</reference>
<name>A0ABU9FHX8_LACJE</name>
<dbReference type="EMBL" id="JBBVUL010000007">
    <property type="protein sequence ID" value="MEL0565190.1"/>
    <property type="molecule type" value="Genomic_DNA"/>
</dbReference>
<gene>
    <name evidence="1" type="ORF">AAC431_04525</name>
</gene>
<keyword evidence="2" id="KW-1185">Reference proteome</keyword>
<evidence type="ECO:0000313" key="1">
    <source>
        <dbReference type="EMBL" id="MEL0565190.1"/>
    </source>
</evidence>
<organism evidence="1 2">
    <name type="scientific">Lactobacillus jensenii</name>
    <dbReference type="NCBI Taxonomy" id="109790"/>
    <lineage>
        <taxon>Bacteria</taxon>
        <taxon>Bacillati</taxon>
        <taxon>Bacillota</taxon>
        <taxon>Bacilli</taxon>
        <taxon>Lactobacillales</taxon>
        <taxon>Lactobacillaceae</taxon>
        <taxon>Lactobacillus</taxon>
    </lineage>
</organism>